<organism evidence="3 4">
    <name type="scientific">Eutrema salsugineum</name>
    <name type="common">Saltwater cress</name>
    <name type="synonym">Sisymbrium salsugineum</name>
    <dbReference type="NCBI Taxonomy" id="72664"/>
    <lineage>
        <taxon>Eukaryota</taxon>
        <taxon>Viridiplantae</taxon>
        <taxon>Streptophyta</taxon>
        <taxon>Embryophyta</taxon>
        <taxon>Tracheophyta</taxon>
        <taxon>Spermatophyta</taxon>
        <taxon>Magnoliopsida</taxon>
        <taxon>eudicotyledons</taxon>
        <taxon>Gunneridae</taxon>
        <taxon>Pentapetalae</taxon>
        <taxon>rosids</taxon>
        <taxon>malvids</taxon>
        <taxon>Brassicales</taxon>
        <taxon>Brassicaceae</taxon>
        <taxon>Eutremeae</taxon>
        <taxon>Eutrema</taxon>
    </lineage>
</organism>
<keyword evidence="4" id="KW-1185">Reference proteome</keyword>
<evidence type="ECO:0000313" key="4">
    <source>
        <dbReference type="Proteomes" id="UP000030689"/>
    </source>
</evidence>
<evidence type="ECO:0000259" key="1">
    <source>
        <dbReference type="SMART" id="SM00256"/>
    </source>
</evidence>
<dbReference type="InterPro" id="IPR001810">
    <property type="entry name" value="F-box_dom"/>
</dbReference>
<dbReference type="OMA" id="PIPKFHH"/>
<dbReference type="InterPro" id="IPR036047">
    <property type="entry name" value="F-box-like_dom_sf"/>
</dbReference>
<evidence type="ECO:0000259" key="2">
    <source>
        <dbReference type="SMART" id="SM00579"/>
    </source>
</evidence>
<dbReference type="SMART" id="SM00579">
    <property type="entry name" value="FBD"/>
    <property type="match status" value="1"/>
</dbReference>
<reference evidence="3 4" key="1">
    <citation type="journal article" date="2013" name="Front. Plant Sci.">
        <title>The Reference Genome of the Halophytic Plant Eutrema salsugineum.</title>
        <authorList>
            <person name="Yang R."/>
            <person name="Jarvis D.E."/>
            <person name="Chen H."/>
            <person name="Beilstein M.A."/>
            <person name="Grimwood J."/>
            <person name="Jenkins J."/>
            <person name="Shu S."/>
            <person name="Prochnik S."/>
            <person name="Xin M."/>
            <person name="Ma C."/>
            <person name="Schmutz J."/>
            <person name="Wing R.A."/>
            <person name="Mitchell-Olds T."/>
            <person name="Schumaker K.S."/>
            <person name="Wang X."/>
        </authorList>
    </citation>
    <scope>NUCLEOTIDE SEQUENCE [LARGE SCALE GENOMIC DNA]</scope>
</reference>
<dbReference type="PANTHER" id="PTHR31900">
    <property type="entry name" value="F-BOX/RNI SUPERFAMILY PROTEIN-RELATED"/>
    <property type="match status" value="1"/>
</dbReference>
<dbReference type="InterPro" id="IPR006566">
    <property type="entry name" value="FBD"/>
</dbReference>
<name>V4N307_EUTSA</name>
<dbReference type="Pfam" id="PF00646">
    <property type="entry name" value="F-box"/>
    <property type="match status" value="1"/>
</dbReference>
<dbReference type="Gene3D" id="1.20.1280.50">
    <property type="match status" value="1"/>
</dbReference>
<dbReference type="InterPro" id="IPR053781">
    <property type="entry name" value="F-box_AtFBL13-like"/>
</dbReference>
<feature type="domain" description="FBD" evidence="2">
    <location>
        <begin position="374"/>
        <end position="444"/>
    </location>
</feature>
<feature type="domain" description="F-box" evidence="1">
    <location>
        <begin position="9"/>
        <end position="48"/>
    </location>
</feature>
<evidence type="ECO:0008006" key="5">
    <source>
        <dbReference type="Google" id="ProtNLM"/>
    </source>
</evidence>
<dbReference type="CDD" id="cd22160">
    <property type="entry name" value="F-box_AtFBL13-like"/>
    <property type="match status" value="1"/>
</dbReference>
<dbReference type="SMART" id="SM00256">
    <property type="entry name" value="FBOX"/>
    <property type="match status" value="1"/>
</dbReference>
<dbReference type="Gramene" id="ESQ39596">
    <property type="protein sequence ID" value="ESQ39596"/>
    <property type="gene ID" value="EUTSA_v10001192mg"/>
</dbReference>
<dbReference type="SUPFAM" id="SSF52047">
    <property type="entry name" value="RNI-like"/>
    <property type="match status" value="1"/>
</dbReference>
<sequence length="445" mass="51575">MKDDRFSALPDSLITQILLCLPTKDSVRTSALSTRWRNLWLDVPGLVLHPTDFPSFCKAPAKNFIDRFLKFNSESRLEKFKFKNNCHIFHIIIDRLKEWVATAIDCGIENLNIEIKNVMYSRYYMPMNIYKSKTLVSLKLAKVELENPEFVVSLPCLKIMHLEDIFHNLNGLLNTEKLILGCLVLEDLNLVSSHYDDVRTPAPLLRVRSHTLKIFRLKCHPGMCENHYGAEIDAPRLKYMSVKDNHSDRIVVKNLSSLFKIDIDTNFNVNFAHSPLRADDLTKRDIIHDFLTGISTVRHMIISQHNLKVLYRYSKLEPIPKFHNLSHLQVAFSSSMLQLFPIFLGSCPNLKKLIVNFSVSKEPDQQIDVNYVPRCLSSTLDCVEINKLITWEKTGMKLVRYIVENSVVLMKLNLSFTNPVEDLDIYEELLTAIKRSRRCRVNLFH</sequence>
<gene>
    <name evidence="3" type="ORF">EUTSA_v10001192mg</name>
</gene>
<dbReference type="Pfam" id="PF08387">
    <property type="entry name" value="FBD"/>
    <property type="match status" value="1"/>
</dbReference>
<dbReference type="STRING" id="72664.V4N307"/>
<dbReference type="Proteomes" id="UP000030689">
    <property type="component" value="Unassembled WGS sequence"/>
</dbReference>
<dbReference type="PANTHER" id="PTHR31900:SF33">
    <property type="entry name" value="PROTEIN WITH RNI-LIKE_FBD-LIKE DOMAIN"/>
    <property type="match status" value="1"/>
</dbReference>
<evidence type="ECO:0000313" key="3">
    <source>
        <dbReference type="EMBL" id="ESQ39596.1"/>
    </source>
</evidence>
<dbReference type="AlphaFoldDB" id="V4N307"/>
<dbReference type="EMBL" id="KI517465">
    <property type="protein sequence ID" value="ESQ39596.1"/>
    <property type="molecule type" value="Genomic_DNA"/>
</dbReference>
<proteinExistence type="predicted"/>
<dbReference type="InterPro" id="IPR050232">
    <property type="entry name" value="FBL13/AtMIF1-like"/>
</dbReference>
<accession>V4N307</accession>
<dbReference type="KEGG" id="eus:EUTSA_v10001192mg"/>
<protein>
    <recommendedName>
        <fullName evidence="5">F-box domain-containing protein</fullName>
    </recommendedName>
</protein>
<dbReference type="SUPFAM" id="SSF81383">
    <property type="entry name" value="F-box domain"/>
    <property type="match status" value="1"/>
</dbReference>